<feature type="region of interest" description="Disordered" evidence="1">
    <location>
        <begin position="210"/>
        <end position="233"/>
    </location>
</feature>
<feature type="region of interest" description="Disordered" evidence="1">
    <location>
        <begin position="1"/>
        <end position="28"/>
    </location>
</feature>
<protein>
    <submittedName>
        <fullName evidence="2">Uncharacterized protein</fullName>
    </submittedName>
</protein>
<dbReference type="OrthoDB" id="10010760at2"/>
<dbReference type="EMBL" id="LAXJ01000024">
    <property type="protein sequence ID" value="KRS11032.1"/>
    <property type="molecule type" value="Genomic_DNA"/>
</dbReference>
<gene>
    <name evidence="2" type="ORF">XM53_18305</name>
</gene>
<dbReference type="RefSeq" id="WP_057795960.1">
    <property type="nucleotide sequence ID" value="NZ_LAXJ01000024.1"/>
</dbReference>
<name>A0A0T5NPZ8_9RHOB</name>
<comment type="caution">
    <text evidence="2">The sequence shown here is derived from an EMBL/GenBank/DDBJ whole genome shotgun (WGS) entry which is preliminary data.</text>
</comment>
<feature type="region of interest" description="Disordered" evidence="1">
    <location>
        <begin position="135"/>
        <end position="192"/>
    </location>
</feature>
<organism evidence="2 3">
    <name type="scientific">Roseovarius atlanticus</name>
    <dbReference type="NCBI Taxonomy" id="1641875"/>
    <lineage>
        <taxon>Bacteria</taxon>
        <taxon>Pseudomonadati</taxon>
        <taxon>Pseudomonadota</taxon>
        <taxon>Alphaproteobacteria</taxon>
        <taxon>Rhodobacterales</taxon>
        <taxon>Roseobacteraceae</taxon>
        <taxon>Roseovarius</taxon>
    </lineage>
</organism>
<accession>A0A0T5NPZ8</accession>
<evidence type="ECO:0000256" key="1">
    <source>
        <dbReference type="SAM" id="MobiDB-lite"/>
    </source>
</evidence>
<feature type="compositionally biased region" description="Basic and acidic residues" evidence="1">
    <location>
        <begin position="135"/>
        <end position="184"/>
    </location>
</feature>
<proteinExistence type="predicted"/>
<evidence type="ECO:0000313" key="3">
    <source>
        <dbReference type="Proteomes" id="UP000051295"/>
    </source>
</evidence>
<evidence type="ECO:0000313" key="2">
    <source>
        <dbReference type="EMBL" id="KRS11032.1"/>
    </source>
</evidence>
<dbReference type="PATRIC" id="fig|1641875.4.peg.2184"/>
<sequence length="233" mass="26347">MPKYSIDGEEEPQKSSEASGHKVAFCSGAEDSDAGLSHEVLRANEVERFEAELDNLLSDDEVEHRADAGEAATSGLSKRLRELVKTKIKAIEADNLAKKEERNDRRRAARRASLEYQLELKEAREAYANKIAAEEGREVRGYEKVPGKTAEERAENAKAREADRERERRANADQATKERQADKKYVKRKKAAGWSDEQIEEGLALLHEQRAADRLHRQPDPGKYEDNPKFGAF</sequence>
<dbReference type="AlphaFoldDB" id="A0A0T5NPZ8"/>
<keyword evidence="3" id="KW-1185">Reference proteome</keyword>
<dbReference type="Proteomes" id="UP000051295">
    <property type="component" value="Unassembled WGS sequence"/>
</dbReference>
<reference evidence="2 3" key="1">
    <citation type="submission" date="2015-04" db="EMBL/GenBank/DDBJ databases">
        <title>The draft genome sequence of Roseovarius sp.R12b.</title>
        <authorList>
            <person name="Li G."/>
            <person name="Lai Q."/>
            <person name="Shao Z."/>
            <person name="Yan P."/>
        </authorList>
    </citation>
    <scope>NUCLEOTIDE SEQUENCE [LARGE SCALE GENOMIC DNA]</scope>
    <source>
        <strain evidence="2 3">R12B</strain>
    </source>
</reference>